<keyword evidence="7" id="KW-1185">Reference proteome</keyword>
<dbReference type="EMBL" id="MU858253">
    <property type="protein sequence ID" value="KAK4208211.1"/>
    <property type="molecule type" value="Genomic_DNA"/>
</dbReference>
<dbReference type="PROSITE" id="PS50865">
    <property type="entry name" value="ZF_MYND_2"/>
    <property type="match status" value="1"/>
</dbReference>
<dbReference type="SUPFAM" id="SSF144232">
    <property type="entry name" value="HIT/MYND zinc finger-like"/>
    <property type="match status" value="1"/>
</dbReference>
<feature type="non-terminal residue" evidence="6">
    <location>
        <position position="173"/>
    </location>
</feature>
<gene>
    <name evidence="6" type="ORF">QBC37DRAFT_265594</name>
</gene>
<feature type="non-terminal residue" evidence="6">
    <location>
        <position position="1"/>
    </location>
</feature>
<keyword evidence="2 4" id="KW-0863">Zinc-finger</keyword>
<keyword evidence="3" id="KW-0862">Zinc</keyword>
<protein>
    <recommendedName>
        <fullName evidence="5">MYND-type domain-containing protein</fullName>
    </recommendedName>
</protein>
<dbReference type="AlphaFoldDB" id="A0AAN6XX53"/>
<reference evidence="6" key="2">
    <citation type="submission" date="2023-05" db="EMBL/GenBank/DDBJ databases">
        <authorList>
            <consortium name="Lawrence Berkeley National Laboratory"/>
            <person name="Steindorff A."/>
            <person name="Hensen N."/>
            <person name="Bonometti L."/>
            <person name="Westerberg I."/>
            <person name="Brannstrom I.O."/>
            <person name="Guillou S."/>
            <person name="Cros-Aarteil S."/>
            <person name="Calhoun S."/>
            <person name="Haridas S."/>
            <person name="Kuo A."/>
            <person name="Mondo S."/>
            <person name="Pangilinan J."/>
            <person name="Riley R."/>
            <person name="Labutti K."/>
            <person name="Andreopoulos B."/>
            <person name="Lipzen A."/>
            <person name="Chen C."/>
            <person name="Yanf M."/>
            <person name="Daum C."/>
            <person name="Ng V."/>
            <person name="Clum A."/>
            <person name="Ohm R."/>
            <person name="Martin F."/>
            <person name="Silar P."/>
            <person name="Natvig D."/>
            <person name="Lalanne C."/>
            <person name="Gautier V."/>
            <person name="Ament-Velasquez S.L."/>
            <person name="Kruys A."/>
            <person name="Hutchinson M.I."/>
            <person name="Powell A.J."/>
            <person name="Barry K."/>
            <person name="Miller A.N."/>
            <person name="Grigoriev I.V."/>
            <person name="Debuchy R."/>
            <person name="Gladieux P."/>
            <person name="Thoren M.H."/>
            <person name="Johannesson H."/>
        </authorList>
    </citation>
    <scope>NUCLEOTIDE SEQUENCE</scope>
    <source>
        <strain evidence="6">PSN293</strain>
    </source>
</reference>
<feature type="domain" description="MYND-type" evidence="5">
    <location>
        <begin position="130"/>
        <end position="173"/>
    </location>
</feature>
<evidence type="ECO:0000256" key="2">
    <source>
        <dbReference type="ARBA" id="ARBA00022771"/>
    </source>
</evidence>
<evidence type="ECO:0000256" key="1">
    <source>
        <dbReference type="ARBA" id="ARBA00022723"/>
    </source>
</evidence>
<evidence type="ECO:0000256" key="4">
    <source>
        <dbReference type="PROSITE-ProRule" id="PRU00134"/>
    </source>
</evidence>
<evidence type="ECO:0000313" key="6">
    <source>
        <dbReference type="EMBL" id="KAK4208211.1"/>
    </source>
</evidence>
<dbReference type="Proteomes" id="UP001301769">
    <property type="component" value="Unassembled WGS sequence"/>
</dbReference>
<keyword evidence="1" id="KW-0479">Metal-binding</keyword>
<comment type="caution">
    <text evidence="6">The sequence shown here is derived from an EMBL/GenBank/DDBJ whole genome shotgun (WGS) entry which is preliminary data.</text>
</comment>
<dbReference type="InterPro" id="IPR002893">
    <property type="entry name" value="Znf_MYND"/>
</dbReference>
<accession>A0AAN6XX53</accession>
<sequence>GRYHCVFGVCSNPIPYPGWPEPPYDILIAACTWHDWVDMCDVYPVQIFCHPTPEARAKHMVAYLMAAFNLKDKRQPNDHITVPKTWSTTHKELIKHLEANFTEFGLEPSLCKDEITWTPETTKPGDSNHCHGCCFPRATFFIKLSKCPKCDLAWYHSEDCKAADWEMRHKYIC</sequence>
<dbReference type="GO" id="GO:0008270">
    <property type="term" value="F:zinc ion binding"/>
    <property type="evidence" value="ECO:0007669"/>
    <property type="project" value="UniProtKB-KW"/>
</dbReference>
<name>A0AAN6XX53_9PEZI</name>
<reference evidence="6" key="1">
    <citation type="journal article" date="2023" name="Mol. Phylogenet. Evol.">
        <title>Genome-scale phylogeny and comparative genomics of the fungal order Sordariales.</title>
        <authorList>
            <person name="Hensen N."/>
            <person name="Bonometti L."/>
            <person name="Westerberg I."/>
            <person name="Brannstrom I.O."/>
            <person name="Guillou S."/>
            <person name="Cros-Aarteil S."/>
            <person name="Calhoun S."/>
            <person name="Haridas S."/>
            <person name="Kuo A."/>
            <person name="Mondo S."/>
            <person name="Pangilinan J."/>
            <person name="Riley R."/>
            <person name="LaButti K."/>
            <person name="Andreopoulos B."/>
            <person name="Lipzen A."/>
            <person name="Chen C."/>
            <person name="Yan M."/>
            <person name="Daum C."/>
            <person name="Ng V."/>
            <person name="Clum A."/>
            <person name="Steindorff A."/>
            <person name="Ohm R.A."/>
            <person name="Martin F."/>
            <person name="Silar P."/>
            <person name="Natvig D.O."/>
            <person name="Lalanne C."/>
            <person name="Gautier V."/>
            <person name="Ament-Velasquez S.L."/>
            <person name="Kruys A."/>
            <person name="Hutchinson M.I."/>
            <person name="Powell A.J."/>
            <person name="Barry K."/>
            <person name="Miller A.N."/>
            <person name="Grigoriev I.V."/>
            <person name="Debuchy R."/>
            <person name="Gladieux P."/>
            <person name="Hiltunen Thoren M."/>
            <person name="Johannesson H."/>
        </authorList>
    </citation>
    <scope>NUCLEOTIDE SEQUENCE</scope>
    <source>
        <strain evidence="6">PSN293</strain>
    </source>
</reference>
<evidence type="ECO:0000313" key="7">
    <source>
        <dbReference type="Proteomes" id="UP001301769"/>
    </source>
</evidence>
<dbReference type="Gene3D" id="6.10.140.2220">
    <property type="match status" value="1"/>
</dbReference>
<evidence type="ECO:0000259" key="5">
    <source>
        <dbReference type="PROSITE" id="PS50865"/>
    </source>
</evidence>
<proteinExistence type="predicted"/>
<evidence type="ECO:0000256" key="3">
    <source>
        <dbReference type="ARBA" id="ARBA00022833"/>
    </source>
</evidence>
<organism evidence="6 7">
    <name type="scientific">Rhypophila decipiens</name>
    <dbReference type="NCBI Taxonomy" id="261697"/>
    <lineage>
        <taxon>Eukaryota</taxon>
        <taxon>Fungi</taxon>
        <taxon>Dikarya</taxon>
        <taxon>Ascomycota</taxon>
        <taxon>Pezizomycotina</taxon>
        <taxon>Sordariomycetes</taxon>
        <taxon>Sordariomycetidae</taxon>
        <taxon>Sordariales</taxon>
        <taxon>Naviculisporaceae</taxon>
        <taxon>Rhypophila</taxon>
    </lineage>
</organism>